<keyword evidence="5" id="KW-0611">Plant defense</keyword>
<comment type="similarity">
    <text evidence="1">Belongs to the disease resistance NB-LRR family.</text>
</comment>
<dbReference type="GO" id="GO:0006952">
    <property type="term" value="P:defense response"/>
    <property type="evidence" value="ECO:0007669"/>
    <property type="project" value="UniProtKB-KW"/>
</dbReference>
<dbReference type="Pfam" id="PF23598">
    <property type="entry name" value="LRR_14"/>
    <property type="match status" value="1"/>
</dbReference>
<keyword evidence="6" id="KW-0175">Coiled coil</keyword>
<feature type="domain" description="Disease resistance N-terminal" evidence="8">
    <location>
        <begin position="13"/>
        <end position="94"/>
    </location>
</feature>
<accession>A0AAQ3SSE6</accession>
<organism evidence="11 12">
    <name type="scientific">Paspalum notatum var. saurae</name>
    <dbReference type="NCBI Taxonomy" id="547442"/>
    <lineage>
        <taxon>Eukaryota</taxon>
        <taxon>Viridiplantae</taxon>
        <taxon>Streptophyta</taxon>
        <taxon>Embryophyta</taxon>
        <taxon>Tracheophyta</taxon>
        <taxon>Spermatophyta</taxon>
        <taxon>Magnoliopsida</taxon>
        <taxon>Liliopsida</taxon>
        <taxon>Poales</taxon>
        <taxon>Poaceae</taxon>
        <taxon>PACMAD clade</taxon>
        <taxon>Panicoideae</taxon>
        <taxon>Andropogonodae</taxon>
        <taxon>Paspaleae</taxon>
        <taxon>Paspalinae</taxon>
        <taxon>Paspalum</taxon>
    </lineage>
</organism>
<dbReference type="Pfam" id="PF13855">
    <property type="entry name" value="LRR_8"/>
    <property type="match status" value="1"/>
</dbReference>
<evidence type="ECO:0000259" key="9">
    <source>
        <dbReference type="Pfam" id="PF23598"/>
    </source>
</evidence>
<dbReference type="SUPFAM" id="SSF52058">
    <property type="entry name" value="L domain-like"/>
    <property type="match status" value="2"/>
</dbReference>
<dbReference type="InterPro" id="IPR002182">
    <property type="entry name" value="NB-ARC"/>
</dbReference>
<dbReference type="Proteomes" id="UP001341281">
    <property type="component" value="Chromosome 02"/>
</dbReference>
<dbReference type="PANTHER" id="PTHR47186:SF3">
    <property type="entry name" value="OS09G0267800 PROTEIN"/>
    <property type="match status" value="1"/>
</dbReference>
<dbReference type="PANTHER" id="PTHR47186">
    <property type="entry name" value="LEUCINE-RICH REPEAT-CONTAINING PROTEIN 57"/>
    <property type="match status" value="1"/>
</dbReference>
<dbReference type="Gene3D" id="1.20.5.4130">
    <property type="match status" value="1"/>
</dbReference>
<proteinExistence type="inferred from homology"/>
<dbReference type="InterPro" id="IPR055414">
    <property type="entry name" value="LRR_R13L4/SHOC2-like"/>
</dbReference>
<dbReference type="InterPro" id="IPR056789">
    <property type="entry name" value="LRR_R13L1-DRL21"/>
</dbReference>
<feature type="domain" description="R13L1/DRL21-like LRR repeat region" evidence="10">
    <location>
        <begin position="773"/>
        <end position="889"/>
    </location>
</feature>
<dbReference type="EMBL" id="CP144746">
    <property type="protein sequence ID" value="WVZ59887.1"/>
    <property type="molecule type" value="Genomic_DNA"/>
</dbReference>
<evidence type="ECO:0000259" key="7">
    <source>
        <dbReference type="Pfam" id="PF00931"/>
    </source>
</evidence>
<keyword evidence="4" id="KW-0547">Nucleotide-binding</keyword>
<dbReference type="Pfam" id="PF18052">
    <property type="entry name" value="Rx_N"/>
    <property type="match status" value="1"/>
</dbReference>
<evidence type="ECO:0000256" key="4">
    <source>
        <dbReference type="ARBA" id="ARBA00022741"/>
    </source>
</evidence>
<sequence length="1093" mass="122601">MAEVAGLLASPLVKIAVDKLGSAIGEQANLLCGFRSYLEKMKDTMDSISAVLNDAERRSVTDESVRLWLKRLKNAAYDMCDMLDDHEDAASGNQQTTAKHYDLRETTSDGIEEQIIGREVEKQKIINLLSANDNAKTMIVPIYGLGGIGKTTLARLVYNDAQFIKKYDNNRIWVYVSQNFDLNKIRKHIISQLPQKEGGQLNTDSQKAINRDLDGLLRDKNVLIVLDDLWKEDDFELEKLKNMLGVCKKDYMIDVIVTTRLEIAKKCKGVALAAQSIGYTLQFKDISMWPEVNNSDIWNVSSNNAVLPSLKLSYACMPPKLKLCFAYCAIFPKGHNIVQDYLIHQWIALDFIEPSDKRIDIGILDLPRAAFSVTKHLRILDFSERSSILLPADIGQLKHLKCLIAPRIQNKSFPEFITELPKLQYLNLKGSSQISTLSESIGKLTCLKYLDLSGFTLSELPESFGDLRCMVHLDMSHCSQIKELPAMPQSLSGLTQLQYLNLSSCGYVAQLPETIGSLINLRYLNMSSCYRLARLPEAIGSLINLRYLNMSSCYRLVQLPEAIGSLINLEHLNMSGCNIKELPESFKKLQNLLHLDLAKCSIENDLAGALRSLTALQHLDLSRDGCLDVLFASGDQPDVLGNLTNLKYLNLSGCRSRYSNYSSIVYVDFKSTLTNLEHLDLSWNCSFQLTESIGNLKSLHTLNLSGCKDLESLPKSIGKIKLRSLLMDWCPDKLVAQAQSLTHDSITLPLFNIRNDNASGCSNLPLLKDEDVDELDIRYLEKVRSLEEACKAEMSKKRNLLKLSLTWTSGADRLLEDRDLLEAIVPPKDLQEIALEGYSSPSLPNWLIGGSISSHLPNLVCIKLENLPTCSRLPPLGQLPSLETLNLTGLPSIRKINEDLCGGKGAFRRLLNLSIHGMDGLEELNTRYSAGDGVEEFMFPKLDDLWIGLCERLRLKPCPPVFRRCRIFRSDQVISSLEELDNTIPSPASRIELSHADSAEAFGRTLRMFDHFPALKELSIFYCSELRRLPESMRSLTSLQSLELDGLDLSELPEWLGDLSSLESLHIYCLEIRLFGDNQIGSLNKHHEISCTA</sequence>
<evidence type="ECO:0000313" key="12">
    <source>
        <dbReference type="Proteomes" id="UP001341281"/>
    </source>
</evidence>
<evidence type="ECO:0000256" key="3">
    <source>
        <dbReference type="ARBA" id="ARBA00022737"/>
    </source>
</evidence>
<feature type="domain" description="NB-ARC" evidence="7">
    <location>
        <begin position="119"/>
        <end position="262"/>
    </location>
</feature>
<dbReference type="Pfam" id="PF00931">
    <property type="entry name" value="NB-ARC"/>
    <property type="match status" value="1"/>
</dbReference>
<dbReference type="InterPro" id="IPR041118">
    <property type="entry name" value="Rx_N"/>
</dbReference>
<evidence type="ECO:0000256" key="5">
    <source>
        <dbReference type="ARBA" id="ARBA00022821"/>
    </source>
</evidence>
<dbReference type="PROSITE" id="PS51450">
    <property type="entry name" value="LRR"/>
    <property type="match status" value="1"/>
</dbReference>
<dbReference type="InterPro" id="IPR001611">
    <property type="entry name" value="Leu-rich_rpt"/>
</dbReference>
<dbReference type="Gene3D" id="3.40.50.300">
    <property type="entry name" value="P-loop containing nucleotide triphosphate hydrolases"/>
    <property type="match status" value="1"/>
</dbReference>
<dbReference type="Pfam" id="PF25019">
    <property type="entry name" value="LRR_R13L1-DRL21"/>
    <property type="match status" value="1"/>
</dbReference>
<dbReference type="PRINTS" id="PR00364">
    <property type="entry name" value="DISEASERSIST"/>
</dbReference>
<dbReference type="InterPro" id="IPR032675">
    <property type="entry name" value="LRR_dom_sf"/>
</dbReference>
<keyword evidence="3" id="KW-0677">Repeat</keyword>
<gene>
    <name evidence="11" type="ORF">U9M48_009976</name>
</gene>
<evidence type="ECO:0000256" key="2">
    <source>
        <dbReference type="ARBA" id="ARBA00022614"/>
    </source>
</evidence>
<name>A0AAQ3SSE6_PASNO</name>
<dbReference type="GO" id="GO:0043531">
    <property type="term" value="F:ADP binding"/>
    <property type="evidence" value="ECO:0007669"/>
    <property type="project" value="InterPro"/>
</dbReference>
<dbReference type="InterPro" id="IPR027417">
    <property type="entry name" value="P-loop_NTPase"/>
</dbReference>
<dbReference type="AlphaFoldDB" id="A0AAQ3SSE6"/>
<reference evidence="11 12" key="1">
    <citation type="submission" date="2024-02" db="EMBL/GenBank/DDBJ databases">
        <title>High-quality chromosome-scale genome assembly of Pensacola bahiagrass (Paspalum notatum Flugge var. saurae).</title>
        <authorList>
            <person name="Vega J.M."/>
            <person name="Podio M."/>
            <person name="Orjuela J."/>
            <person name="Siena L.A."/>
            <person name="Pessino S.C."/>
            <person name="Combes M.C."/>
            <person name="Mariac C."/>
            <person name="Albertini E."/>
            <person name="Pupilli F."/>
            <person name="Ortiz J.P.A."/>
            <person name="Leblanc O."/>
        </authorList>
    </citation>
    <scope>NUCLEOTIDE SEQUENCE [LARGE SCALE GENOMIC DNA]</scope>
    <source>
        <strain evidence="11">R1</strain>
        <tissue evidence="11">Leaf</tissue>
    </source>
</reference>
<keyword evidence="12" id="KW-1185">Reference proteome</keyword>
<evidence type="ECO:0000313" key="11">
    <source>
        <dbReference type="EMBL" id="WVZ59887.1"/>
    </source>
</evidence>
<evidence type="ECO:0000256" key="1">
    <source>
        <dbReference type="ARBA" id="ARBA00008894"/>
    </source>
</evidence>
<keyword evidence="2" id="KW-0433">Leucine-rich repeat</keyword>
<evidence type="ECO:0000259" key="10">
    <source>
        <dbReference type="Pfam" id="PF25019"/>
    </source>
</evidence>
<feature type="domain" description="Disease resistance R13L4/SHOC-2-like LRR" evidence="9">
    <location>
        <begin position="521"/>
        <end position="653"/>
    </location>
</feature>
<dbReference type="InterPro" id="IPR003591">
    <property type="entry name" value="Leu-rich_rpt_typical-subtyp"/>
</dbReference>
<dbReference type="Gene3D" id="3.80.10.10">
    <property type="entry name" value="Ribonuclease Inhibitor"/>
    <property type="match status" value="4"/>
</dbReference>
<evidence type="ECO:0000259" key="8">
    <source>
        <dbReference type="Pfam" id="PF18052"/>
    </source>
</evidence>
<dbReference type="SUPFAM" id="SSF52540">
    <property type="entry name" value="P-loop containing nucleoside triphosphate hydrolases"/>
    <property type="match status" value="1"/>
</dbReference>
<protein>
    <submittedName>
        <fullName evidence="11">Uncharacterized protein</fullName>
    </submittedName>
</protein>
<dbReference type="SMART" id="SM00369">
    <property type="entry name" value="LRR_TYP"/>
    <property type="match status" value="7"/>
</dbReference>
<evidence type="ECO:0000256" key="6">
    <source>
        <dbReference type="ARBA" id="ARBA00023054"/>
    </source>
</evidence>
<dbReference type="GO" id="GO:0051707">
    <property type="term" value="P:response to other organism"/>
    <property type="evidence" value="ECO:0007669"/>
    <property type="project" value="UniProtKB-ARBA"/>
</dbReference>
<dbReference type="FunFam" id="3.40.50.300:FF:001091">
    <property type="entry name" value="Probable disease resistance protein At1g61300"/>
    <property type="match status" value="1"/>
</dbReference>